<sequence>MALRLLPGNPFKRIGRPPFIFHWRAPFFFHMAPRPGQEREVHQGVPIRPDYVFVPKGDPYITRHCRQLTKETGQDVYVVVVSKQASHTLSLLPAPNIQRPPKKNPPRETKPLTYIPPPPTQDDQTRRGRPRPLGLRVPRTIHAAVLAADAATKSARLAATAARDARLLADARAALVRLFPRAPPQAVDAVVEHAFRKRSGRVGRAGDVDLEERVVLGVRAHVRHEWTGYEGLLRAGVGREEGRRRVAGRVEEVVGEWQGRGTAERVVAGEGERRLSVRLKGGGDGRGGGGGGNVEEVACDSPRRSGRTAAAGRERKGKVGRGGVKRGLRTKQRRTVSKPTKARKGLRKSVKRATTRKAKKVTRVRLAD</sequence>
<gene>
    <name evidence="3" type="ORF">BKCO1_2800066</name>
</gene>
<evidence type="ECO:0000256" key="1">
    <source>
        <dbReference type="SAM" id="MobiDB-lite"/>
    </source>
</evidence>
<dbReference type="InterPro" id="IPR018744">
    <property type="entry name" value="DUF2293"/>
</dbReference>
<dbReference type="OrthoDB" id="5381833at2759"/>
<protein>
    <submittedName>
        <fullName evidence="3">Alanine and arginine rich protein</fullName>
    </submittedName>
</protein>
<proteinExistence type="predicted"/>
<dbReference type="RefSeq" id="XP_020129979.1">
    <property type="nucleotide sequence ID" value="XM_020273717.1"/>
</dbReference>
<dbReference type="PANTHER" id="PTHR38113">
    <property type="match status" value="1"/>
</dbReference>
<dbReference type="AlphaFoldDB" id="A0A1J9RZE5"/>
<feature type="compositionally biased region" description="Gly residues" evidence="1">
    <location>
        <begin position="280"/>
        <end position="293"/>
    </location>
</feature>
<dbReference type="PANTHER" id="PTHR38113:SF2">
    <property type="entry name" value="DUF2293 DOMAIN-CONTAINING PROTEIN"/>
    <property type="match status" value="1"/>
</dbReference>
<reference evidence="3 4" key="1">
    <citation type="submission" date="2016-10" db="EMBL/GenBank/DDBJ databases">
        <title>Proteomics and genomics reveal pathogen-plant mechanisms compatible with a hemibiotrophic lifestyle of Diplodia corticola.</title>
        <authorList>
            <person name="Fernandes I."/>
            <person name="De Jonge R."/>
            <person name="Van De Peer Y."/>
            <person name="Devreese B."/>
            <person name="Alves A."/>
            <person name="Esteves A.C."/>
        </authorList>
    </citation>
    <scope>NUCLEOTIDE SEQUENCE [LARGE SCALE GENOMIC DNA]</scope>
    <source>
        <strain evidence="3 4">CBS 112549</strain>
    </source>
</reference>
<keyword evidence="4" id="KW-1185">Reference proteome</keyword>
<evidence type="ECO:0000313" key="3">
    <source>
        <dbReference type="EMBL" id="OJD33719.1"/>
    </source>
</evidence>
<feature type="compositionally biased region" description="Basic residues" evidence="1">
    <location>
        <begin position="315"/>
        <end position="368"/>
    </location>
</feature>
<comment type="caution">
    <text evidence="3">The sequence shown here is derived from an EMBL/GenBank/DDBJ whole genome shotgun (WGS) entry which is preliminary data.</text>
</comment>
<dbReference type="Pfam" id="PF10056">
    <property type="entry name" value="DUF2293"/>
    <property type="match status" value="1"/>
</dbReference>
<evidence type="ECO:0000313" key="4">
    <source>
        <dbReference type="Proteomes" id="UP000183809"/>
    </source>
</evidence>
<feature type="region of interest" description="Disordered" evidence="1">
    <location>
        <begin position="91"/>
        <end position="133"/>
    </location>
</feature>
<name>A0A1J9RZE5_9PEZI</name>
<dbReference type="GeneID" id="31013978"/>
<evidence type="ECO:0000259" key="2">
    <source>
        <dbReference type="Pfam" id="PF10056"/>
    </source>
</evidence>
<dbReference type="Proteomes" id="UP000183809">
    <property type="component" value="Unassembled WGS sequence"/>
</dbReference>
<feature type="domain" description="DUF2293" evidence="2">
    <location>
        <begin position="174"/>
        <end position="258"/>
    </location>
</feature>
<dbReference type="EMBL" id="MNUE01000028">
    <property type="protein sequence ID" value="OJD33719.1"/>
    <property type="molecule type" value="Genomic_DNA"/>
</dbReference>
<accession>A0A1J9RZE5</accession>
<feature type="region of interest" description="Disordered" evidence="1">
    <location>
        <begin position="279"/>
        <end position="368"/>
    </location>
</feature>
<organism evidence="3 4">
    <name type="scientific">Diplodia corticola</name>
    <dbReference type="NCBI Taxonomy" id="236234"/>
    <lineage>
        <taxon>Eukaryota</taxon>
        <taxon>Fungi</taxon>
        <taxon>Dikarya</taxon>
        <taxon>Ascomycota</taxon>
        <taxon>Pezizomycotina</taxon>
        <taxon>Dothideomycetes</taxon>
        <taxon>Dothideomycetes incertae sedis</taxon>
        <taxon>Botryosphaeriales</taxon>
        <taxon>Botryosphaeriaceae</taxon>
        <taxon>Diplodia</taxon>
    </lineage>
</organism>